<evidence type="ECO:0000256" key="1">
    <source>
        <dbReference type="SAM" id="MobiDB-lite"/>
    </source>
</evidence>
<gene>
    <name evidence="2" type="ORF">AERO8C_160226</name>
</gene>
<reference evidence="2 3" key="1">
    <citation type="submission" date="2019-10" db="EMBL/GenBank/DDBJ databases">
        <authorList>
            <person name="Karimi E."/>
        </authorList>
    </citation>
    <scope>NUCLEOTIDE SEQUENCE [LARGE SCALE GENOMIC DNA]</scope>
    <source>
        <strain evidence="2">Aeromonas sp. 8C</strain>
    </source>
</reference>
<dbReference type="AlphaFoldDB" id="A0A653KZ03"/>
<sequence>MARARRTDHTDPLRRCTDTASRMVWRLASSDQSGDHSSQPNAHANHGSKSDGQLSGLHISRVRIGTSDKRETVSASATSWVLALDGSMDALLTDHPGSDIDGGTVRRLIPLDRDISSR</sequence>
<name>A0A653KZ03_AERVE</name>
<feature type="compositionally biased region" description="Polar residues" evidence="1">
    <location>
        <begin position="29"/>
        <end position="42"/>
    </location>
</feature>
<feature type="region of interest" description="Disordered" evidence="1">
    <location>
        <begin position="28"/>
        <end position="70"/>
    </location>
</feature>
<organism evidence="2 3">
    <name type="scientific">Aeromonas veronii</name>
    <dbReference type="NCBI Taxonomy" id="654"/>
    <lineage>
        <taxon>Bacteria</taxon>
        <taxon>Pseudomonadati</taxon>
        <taxon>Pseudomonadota</taxon>
        <taxon>Gammaproteobacteria</taxon>
        <taxon>Aeromonadales</taxon>
        <taxon>Aeromonadaceae</taxon>
        <taxon>Aeromonas</taxon>
    </lineage>
</organism>
<evidence type="ECO:0000313" key="2">
    <source>
        <dbReference type="EMBL" id="VXA84073.1"/>
    </source>
</evidence>
<proteinExistence type="predicted"/>
<evidence type="ECO:0000313" key="3">
    <source>
        <dbReference type="Proteomes" id="UP000439123"/>
    </source>
</evidence>
<dbReference type="Proteomes" id="UP000439123">
    <property type="component" value="Unassembled WGS sequence"/>
</dbReference>
<dbReference type="EMBL" id="CABWLC010000008">
    <property type="protein sequence ID" value="VXA84073.1"/>
    <property type="molecule type" value="Genomic_DNA"/>
</dbReference>
<accession>A0A653KZ03</accession>
<protein>
    <submittedName>
        <fullName evidence="2">Uncharacterized protein</fullName>
    </submittedName>
</protein>